<protein>
    <submittedName>
        <fullName evidence="8">Type II secretion system F family protein</fullName>
    </submittedName>
</protein>
<gene>
    <name evidence="8" type="ORF">ACFQNG_19905</name>
</gene>
<dbReference type="PANTHER" id="PTHR35007:SF2">
    <property type="entry name" value="PILUS ASSEMBLE PROTEIN"/>
    <property type="match status" value="1"/>
</dbReference>
<keyword evidence="5 6" id="KW-0472">Membrane</keyword>
<evidence type="ECO:0000313" key="8">
    <source>
        <dbReference type="EMBL" id="MFC7443325.1"/>
    </source>
</evidence>
<feature type="transmembrane region" description="Helical" evidence="6">
    <location>
        <begin position="6"/>
        <end position="26"/>
    </location>
</feature>
<evidence type="ECO:0000256" key="3">
    <source>
        <dbReference type="ARBA" id="ARBA00022692"/>
    </source>
</evidence>
<reference evidence="9" key="1">
    <citation type="journal article" date="2019" name="Int. J. Syst. Evol. Microbiol.">
        <title>The Global Catalogue of Microorganisms (GCM) 10K type strain sequencing project: providing services to taxonomists for standard genome sequencing and annotation.</title>
        <authorList>
            <consortium name="The Broad Institute Genomics Platform"/>
            <consortium name="The Broad Institute Genome Sequencing Center for Infectious Disease"/>
            <person name="Wu L."/>
            <person name="Ma J."/>
        </authorList>
    </citation>
    <scope>NUCLEOTIDE SEQUENCE [LARGE SCALE GENOMIC DNA]</scope>
    <source>
        <strain evidence="9">CGMCC 1.12942</strain>
    </source>
</reference>
<sequence>MTFFLYLLVIMIWGCLVFAATSFYTYSKELEEVRANLDNFIPPWKVMRRKTNSRALIHKWMDDLAPTGKKIQILSDQDEMEDVLVKAGHPFQLSVHRLHGAKLLGLFAGVFLAVLFNVVGLPLAQLSFVLLPIVGYLSPILLVRYLAKKRQEQVRLELPDFLDMMSITLQAGMAMDDAMAYYAEATRGPLGEELNRMLQEIKFGVQRETAYRGLIKRTESPELEALIMSLIQAHNLGTPIAQTFTQQAVEMRRMRSEKAKEAAGKASPKISLVSGLVIAPSIMLLMLGAILYNVVFKNLADLF</sequence>
<evidence type="ECO:0000256" key="1">
    <source>
        <dbReference type="ARBA" id="ARBA00004651"/>
    </source>
</evidence>
<evidence type="ECO:0000256" key="6">
    <source>
        <dbReference type="SAM" id="Phobius"/>
    </source>
</evidence>
<keyword evidence="3 6" id="KW-0812">Transmembrane</keyword>
<keyword evidence="9" id="KW-1185">Reference proteome</keyword>
<comment type="caution">
    <text evidence="8">The sequence shown here is derived from an EMBL/GenBank/DDBJ whole genome shotgun (WGS) entry which is preliminary data.</text>
</comment>
<dbReference type="EMBL" id="JBHTBW010000085">
    <property type="protein sequence ID" value="MFC7443325.1"/>
    <property type="molecule type" value="Genomic_DNA"/>
</dbReference>
<accession>A0ABW2RQU1</accession>
<dbReference type="Pfam" id="PF00482">
    <property type="entry name" value="T2SSF"/>
    <property type="match status" value="1"/>
</dbReference>
<evidence type="ECO:0000256" key="5">
    <source>
        <dbReference type="ARBA" id="ARBA00023136"/>
    </source>
</evidence>
<dbReference type="Proteomes" id="UP001596500">
    <property type="component" value="Unassembled WGS sequence"/>
</dbReference>
<evidence type="ECO:0000313" key="9">
    <source>
        <dbReference type="Proteomes" id="UP001596500"/>
    </source>
</evidence>
<comment type="subcellular location">
    <subcellularLocation>
        <location evidence="1">Cell membrane</location>
        <topology evidence="1">Multi-pass membrane protein</topology>
    </subcellularLocation>
</comment>
<evidence type="ECO:0000259" key="7">
    <source>
        <dbReference type="Pfam" id="PF00482"/>
    </source>
</evidence>
<proteinExistence type="predicted"/>
<feature type="domain" description="Type II secretion system protein GspF" evidence="7">
    <location>
        <begin position="161"/>
        <end position="287"/>
    </location>
</feature>
<dbReference type="InterPro" id="IPR018076">
    <property type="entry name" value="T2SS_GspF_dom"/>
</dbReference>
<keyword evidence="4 6" id="KW-1133">Transmembrane helix</keyword>
<evidence type="ECO:0000256" key="4">
    <source>
        <dbReference type="ARBA" id="ARBA00022989"/>
    </source>
</evidence>
<dbReference type="RefSeq" id="WP_379867653.1">
    <property type="nucleotide sequence ID" value="NZ_JBHTBW010000085.1"/>
</dbReference>
<keyword evidence="2" id="KW-1003">Cell membrane</keyword>
<feature type="transmembrane region" description="Helical" evidence="6">
    <location>
        <begin position="270"/>
        <end position="295"/>
    </location>
</feature>
<organism evidence="8 9">
    <name type="scientific">Laceyella putida</name>
    <dbReference type="NCBI Taxonomy" id="110101"/>
    <lineage>
        <taxon>Bacteria</taxon>
        <taxon>Bacillati</taxon>
        <taxon>Bacillota</taxon>
        <taxon>Bacilli</taxon>
        <taxon>Bacillales</taxon>
        <taxon>Thermoactinomycetaceae</taxon>
        <taxon>Laceyella</taxon>
    </lineage>
</organism>
<evidence type="ECO:0000256" key="2">
    <source>
        <dbReference type="ARBA" id="ARBA00022475"/>
    </source>
</evidence>
<dbReference type="PANTHER" id="PTHR35007">
    <property type="entry name" value="INTEGRAL MEMBRANE PROTEIN-RELATED"/>
    <property type="match status" value="1"/>
</dbReference>
<feature type="transmembrane region" description="Helical" evidence="6">
    <location>
        <begin position="129"/>
        <end position="147"/>
    </location>
</feature>
<feature type="transmembrane region" description="Helical" evidence="6">
    <location>
        <begin position="103"/>
        <end position="123"/>
    </location>
</feature>
<name>A0ABW2RQU1_9BACL</name>